<name>A0ACA9ME53_9GLOM</name>
<organism evidence="1 2">
    <name type="scientific">Cetraspora pellucida</name>
    <dbReference type="NCBI Taxonomy" id="1433469"/>
    <lineage>
        <taxon>Eukaryota</taxon>
        <taxon>Fungi</taxon>
        <taxon>Fungi incertae sedis</taxon>
        <taxon>Mucoromycota</taxon>
        <taxon>Glomeromycotina</taxon>
        <taxon>Glomeromycetes</taxon>
        <taxon>Diversisporales</taxon>
        <taxon>Gigasporaceae</taxon>
        <taxon>Cetraspora</taxon>
    </lineage>
</organism>
<evidence type="ECO:0000313" key="1">
    <source>
        <dbReference type="EMBL" id="CAG8581705.1"/>
    </source>
</evidence>
<comment type="caution">
    <text evidence="1">The sequence shown here is derived from an EMBL/GenBank/DDBJ whole genome shotgun (WGS) entry which is preliminary data.</text>
</comment>
<evidence type="ECO:0000313" key="2">
    <source>
        <dbReference type="Proteomes" id="UP000789366"/>
    </source>
</evidence>
<reference evidence="1" key="1">
    <citation type="submission" date="2021-06" db="EMBL/GenBank/DDBJ databases">
        <authorList>
            <person name="Kallberg Y."/>
            <person name="Tangrot J."/>
            <person name="Rosling A."/>
        </authorList>
    </citation>
    <scope>NUCLEOTIDE SEQUENCE</scope>
    <source>
        <strain evidence="1">28 12/20/2015</strain>
    </source>
</reference>
<dbReference type="Proteomes" id="UP000789366">
    <property type="component" value="Unassembled WGS sequence"/>
</dbReference>
<dbReference type="EMBL" id="CAJVPW010007500">
    <property type="protein sequence ID" value="CAG8581705.1"/>
    <property type="molecule type" value="Genomic_DNA"/>
</dbReference>
<protein>
    <submittedName>
        <fullName evidence="1">4264_t:CDS:1</fullName>
    </submittedName>
</protein>
<accession>A0ACA9ME53</accession>
<sequence length="340" mass="37432">MMNSTFYFLLSSDKSIKWYLPNSASVNGSTALDVNHLESDLSQDCYNNSDELNGAKSTSCFLISKKCLVGSNTSYWQNRDDQQMALSNSYHLSNLSVLTDDSFITTSSRVSSEITPDRHSGKSSKNNLCNSVVYDKVLKKGSSAQISNIPLQSNVNPLLEMDSKRSVSTQNNLSLVTASKSVSRRMASPDKNCKTKTNGGASTKIIHESQRSNNNFHNSDDLNSTTPTRNSKVMAQNEILDISSTQETLFLSGTYPSSLLSESRIIGEMDHQNVPKEILRSRTPDSIQERLIKSGISPAPSPPSLLSQDALEQISLSTLEQMPSLDICTLQFDDFDDLLS</sequence>
<keyword evidence="2" id="KW-1185">Reference proteome</keyword>
<gene>
    <name evidence="1" type="ORF">SPELUC_LOCUS6393</name>
</gene>
<proteinExistence type="predicted"/>